<keyword evidence="2" id="KW-0238">DNA-binding</keyword>
<name>A0A4S5BJB2_9BURK</name>
<keyword evidence="1" id="KW-0805">Transcription regulation</keyword>
<dbReference type="GO" id="GO:0003700">
    <property type="term" value="F:DNA-binding transcription factor activity"/>
    <property type="evidence" value="ECO:0007669"/>
    <property type="project" value="TreeGrafter"/>
</dbReference>
<dbReference type="InterPro" id="IPR050807">
    <property type="entry name" value="TransReg_Diox_bact_type"/>
</dbReference>
<dbReference type="PANTHER" id="PTHR46797">
    <property type="entry name" value="HTH-TYPE TRANSCRIPTIONAL REGULATOR"/>
    <property type="match status" value="1"/>
</dbReference>
<comment type="caution">
    <text evidence="5">The sequence shown here is derived from an EMBL/GenBank/DDBJ whole genome shotgun (WGS) entry which is preliminary data.</text>
</comment>
<proteinExistence type="predicted"/>
<protein>
    <submittedName>
        <fullName evidence="5">Helix-turn-helix transcriptional regulator</fullName>
    </submittedName>
</protein>
<evidence type="ECO:0000256" key="3">
    <source>
        <dbReference type="ARBA" id="ARBA00023163"/>
    </source>
</evidence>
<evidence type="ECO:0000313" key="5">
    <source>
        <dbReference type="EMBL" id="THJ30905.1"/>
    </source>
</evidence>
<dbReference type="InterPro" id="IPR001387">
    <property type="entry name" value="Cro/C1-type_HTH"/>
</dbReference>
<keyword evidence="3" id="KW-0804">Transcription</keyword>
<dbReference type="RefSeq" id="WP_136407810.1">
    <property type="nucleotide sequence ID" value="NZ_SSWX01000031.1"/>
</dbReference>
<dbReference type="GO" id="GO:0005829">
    <property type="term" value="C:cytosol"/>
    <property type="evidence" value="ECO:0007669"/>
    <property type="project" value="TreeGrafter"/>
</dbReference>
<organism evidence="5 6">
    <name type="scientific">Lampropedia aestuarii</name>
    <dbReference type="NCBI Taxonomy" id="2562762"/>
    <lineage>
        <taxon>Bacteria</taxon>
        <taxon>Pseudomonadati</taxon>
        <taxon>Pseudomonadota</taxon>
        <taxon>Betaproteobacteria</taxon>
        <taxon>Burkholderiales</taxon>
        <taxon>Comamonadaceae</taxon>
        <taxon>Lampropedia</taxon>
    </lineage>
</organism>
<dbReference type="Pfam" id="PF01381">
    <property type="entry name" value="HTH_3"/>
    <property type="match status" value="1"/>
</dbReference>
<dbReference type="InterPro" id="IPR010982">
    <property type="entry name" value="Lambda_DNA-bd_dom_sf"/>
</dbReference>
<dbReference type="PANTHER" id="PTHR46797:SF23">
    <property type="entry name" value="HTH-TYPE TRANSCRIPTIONAL REGULATOR SUTR"/>
    <property type="match status" value="1"/>
</dbReference>
<evidence type="ECO:0000313" key="6">
    <source>
        <dbReference type="Proteomes" id="UP000306236"/>
    </source>
</evidence>
<dbReference type="CDD" id="cd00093">
    <property type="entry name" value="HTH_XRE"/>
    <property type="match status" value="1"/>
</dbReference>
<dbReference type="PROSITE" id="PS50943">
    <property type="entry name" value="HTH_CROC1"/>
    <property type="match status" value="1"/>
</dbReference>
<sequence length="100" mass="11105">MPRVVVNRPQPLDAAQQELLQAVQDGFGQHLRALRHEKLMTIEQVAEGAGLHANYVGSVERGERNVSLFNIWRIAHSLGLKPEVLMTSLPEPHTVPLAKP</sequence>
<dbReference type="SMART" id="SM00530">
    <property type="entry name" value="HTH_XRE"/>
    <property type="match status" value="1"/>
</dbReference>
<evidence type="ECO:0000256" key="2">
    <source>
        <dbReference type="ARBA" id="ARBA00023125"/>
    </source>
</evidence>
<reference evidence="5 6" key="1">
    <citation type="submission" date="2019-04" db="EMBL/GenBank/DDBJ databases">
        <title>Lampropedia sp YIM MLB12 draf genome.</title>
        <authorList>
            <person name="Wang Y.-X."/>
        </authorList>
    </citation>
    <scope>NUCLEOTIDE SEQUENCE [LARGE SCALE GENOMIC DNA]</scope>
    <source>
        <strain evidence="5 6">YIM MLB12</strain>
    </source>
</reference>
<dbReference type="EMBL" id="SSWX01000031">
    <property type="protein sequence ID" value="THJ30905.1"/>
    <property type="molecule type" value="Genomic_DNA"/>
</dbReference>
<evidence type="ECO:0000259" key="4">
    <source>
        <dbReference type="PROSITE" id="PS50943"/>
    </source>
</evidence>
<evidence type="ECO:0000256" key="1">
    <source>
        <dbReference type="ARBA" id="ARBA00023015"/>
    </source>
</evidence>
<feature type="domain" description="HTH cro/C1-type" evidence="4">
    <location>
        <begin position="31"/>
        <end position="85"/>
    </location>
</feature>
<dbReference type="AlphaFoldDB" id="A0A4S5BJB2"/>
<dbReference type="Gene3D" id="1.10.260.40">
    <property type="entry name" value="lambda repressor-like DNA-binding domains"/>
    <property type="match status" value="1"/>
</dbReference>
<keyword evidence="6" id="KW-1185">Reference proteome</keyword>
<accession>A0A4S5BJB2</accession>
<dbReference type="SUPFAM" id="SSF47413">
    <property type="entry name" value="lambda repressor-like DNA-binding domains"/>
    <property type="match status" value="1"/>
</dbReference>
<gene>
    <name evidence="5" type="ORF">E8K88_16670</name>
</gene>
<dbReference type="Proteomes" id="UP000306236">
    <property type="component" value="Unassembled WGS sequence"/>
</dbReference>
<dbReference type="OrthoDB" id="1097442at2"/>
<dbReference type="GO" id="GO:0003677">
    <property type="term" value="F:DNA binding"/>
    <property type="evidence" value="ECO:0007669"/>
    <property type="project" value="UniProtKB-KW"/>
</dbReference>